<protein>
    <submittedName>
        <fullName evidence="1">Peptidase M24, structural domain-containing protein</fullName>
    </submittedName>
</protein>
<accession>A0ACC3TFA2</accession>
<reference evidence="2" key="1">
    <citation type="journal article" date="2024" name="Front. Bioeng. Biotechnol.">
        <title>Genome-scale model development and genomic sequencing of the oleaginous clade Lipomyces.</title>
        <authorList>
            <person name="Czajka J.J."/>
            <person name="Han Y."/>
            <person name="Kim J."/>
            <person name="Mondo S.J."/>
            <person name="Hofstad B.A."/>
            <person name="Robles A."/>
            <person name="Haridas S."/>
            <person name="Riley R."/>
            <person name="LaButti K."/>
            <person name="Pangilinan J."/>
            <person name="Andreopoulos W."/>
            <person name="Lipzen A."/>
            <person name="Yan J."/>
            <person name="Wang M."/>
            <person name="Ng V."/>
            <person name="Grigoriev I.V."/>
            <person name="Spatafora J.W."/>
            <person name="Magnuson J.K."/>
            <person name="Baker S.E."/>
            <person name="Pomraning K.R."/>
        </authorList>
    </citation>
    <scope>NUCLEOTIDE SEQUENCE [LARGE SCALE GENOMIC DNA]</scope>
    <source>
        <strain evidence="2">CBS 10300</strain>
    </source>
</reference>
<proteinExistence type="predicted"/>
<comment type="caution">
    <text evidence="1">The sequence shown here is derived from an EMBL/GenBank/DDBJ whole genome shotgun (WGS) entry which is preliminary data.</text>
</comment>
<name>A0ACC3TFA2_9ASCO</name>
<organism evidence="1 2">
    <name type="scientific">Lipomyces orientalis</name>
    <dbReference type="NCBI Taxonomy" id="1233043"/>
    <lineage>
        <taxon>Eukaryota</taxon>
        <taxon>Fungi</taxon>
        <taxon>Dikarya</taxon>
        <taxon>Ascomycota</taxon>
        <taxon>Saccharomycotina</taxon>
        <taxon>Lipomycetes</taxon>
        <taxon>Lipomycetales</taxon>
        <taxon>Lipomycetaceae</taxon>
        <taxon>Lipomyces</taxon>
    </lineage>
</organism>
<evidence type="ECO:0000313" key="2">
    <source>
        <dbReference type="Proteomes" id="UP001489719"/>
    </source>
</evidence>
<dbReference type="EMBL" id="MU970170">
    <property type="protein sequence ID" value="KAK9319666.1"/>
    <property type="molecule type" value="Genomic_DNA"/>
</dbReference>
<dbReference type="Proteomes" id="UP001489719">
    <property type="component" value="Unassembled WGS sequence"/>
</dbReference>
<gene>
    <name evidence="1" type="ORF">V1517DRAFT_33481</name>
</gene>
<evidence type="ECO:0000313" key="1">
    <source>
        <dbReference type="EMBL" id="KAK9319666.1"/>
    </source>
</evidence>
<sequence length="475" mass="53468">MTIEKYPAKRHALRVNQRWCELAPEHFSSMAEAPVLLLASPRTVKWPFCDQTQPFRQNRNFYYLSGCDLPDSYLTYDTSCQTLVLYLPPVDADEVMWSGLPISVDEAKTRFDVDDVRYSNRLASDLALLYGKRTVFTVEQLTCSDHAQVLGELPNIVKAVAEADSHVLEALEESRVIKDEYELGLMRQAAAISDKAHLKVMSTMNIHTNETHIHAEFVYHSLRAGSKNQSYDPICCSGHSCSTLHYVKNDEDLAGRQLILIDAGAEWKNYASDVTRTYPINGEWTMEAREIYDLVLHMQTSCEKLVAPGASWEELHLLAHKILVKGFLELGIFKGGSEEEILESRVSSAFFPHGLGHMLGMDTHDSGGRANYSDPDPMFRYLRIRRKLEPGMVVTVEPGIYFSPFLINPCLRGDEDLGNGGKFIDTDVLDKYWDVGGIRIEDDVLVTETGHENFTKVPKEPDVLSAIIKKALATS</sequence>
<keyword evidence="2" id="KW-1185">Reference proteome</keyword>